<dbReference type="SUPFAM" id="SSF50978">
    <property type="entry name" value="WD40 repeat-like"/>
    <property type="match status" value="1"/>
</dbReference>
<dbReference type="Proteomes" id="UP000502823">
    <property type="component" value="Unassembled WGS sequence"/>
</dbReference>
<feature type="repeat" description="RCC1" evidence="3">
    <location>
        <begin position="982"/>
        <end position="1033"/>
    </location>
</feature>
<dbReference type="OrthoDB" id="8190210at2759"/>
<dbReference type="PANTHER" id="PTHR45982:SF1">
    <property type="entry name" value="REGULATOR OF CHROMOSOME CONDENSATION"/>
    <property type="match status" value="1"/>
</dbReference>
<name>A0A6L2PV26_COPFO</name>
<feature type="compositionally biased region" description="Basic and acidic residues" evidence="4">
    <location>
        <begin position="1309"/>
        <end position="1318"/>
    </location>
</feature>
<dbReference type="PROSITE" id="PS50012">
    <property type="entry name" value="RCC1_3"/>
    <property type="match status" value="5"/>
</dbReference>
<feature type="compositionally biased region" description="Low complexity" evidence="4">
    <location>
        <begin position="1988"/>
        <end position="2006"/>
    </location>
</feature>
<sequence>MMSETERGVSLGEHLFQMTCLVSAKDIRLSARSEIGNRQLLALVMGSGDITIHYLSGEMNQHPVMRWIPWFADINRRIMALCFDPSGSWLLVAGNDGSIFIIPALSLVDPKAVVDQQWSTTDLTYIPSPLLHANPSNSGDTNILRSHPTSVVWWQSLLECQHVAIMGTDCGDIVFVSLTTGLQVGITFVRATISLLHICQDNSLDSVFLLITSDNRSQWKLLLEQRATGYGWPIDSSGSAVKVVTSNNKLAAISHTSVGLESGNRSGSYLPSTRSRLQGLKQLSVEKLTSLRQRLAETRSRGTSAMAVNIHFRRESSGSSSDDTICSSSMAIKPAAAESPDLPAVHHVTTGPQPERLSSEVGDTFMCPQFARGRHLLSGYYAPTSIVSIHGMSLDVVPLFVHKLAQQCRDILVTDRFLYVTDIDGRSLSVVSCQLSESRIVGDSDYNPESVIERFEMKDSNERILSLYKRSCSNDHHRKPSPGVSSKPSVVAADKDFHPHVSFDKKGQGGCMEKGKKSFSQTPFCLPKSVKELKLDMPSIDGCVVVTTNGVYEVNLRLSPAEVFMDLVLTYQAIAKAEKLAAVFGLNLQQLLEVAGDLKLSAKEFPQAIALYRLSKCRHLKSVLKFAAAGHAVELLGYITLLFSTAGIDLTTSERIHLSNLAVMSHTEQVLRATAGRVKLLKQFLKFLRENLYYDEVLAVNVAGQTGLWEVLQFLASNRGLHPEVLDILTKIVKSLGEGLVKGSSVATTSHFPALDSGLWLCMSDPSLLQSLLSKPQQARIHLQFVRSSLPHLEQFALQRLAALYDPSSPQLRPSMKRMFKMGRRREHSSGSYSSYSTQADSSELLDPVDEIFVPSEDIVQTFLLIILYLAKKLYVSSSVYIPELMEKIQLAKDDDDDDDDEDLYPSLPMHVTSLSAGFSHVALIRNGAIYTWGNAVQGCLGTGPTMSRYSCPQQIGILPGLKVEVISVSCGRQHTLSLTNNGVYAWGSSQYGQLGIGKTGQSPYPLLVENLSRERIIAVSAGQYHSIALADDGRVFTWGWGVHGQLGHHSVEDCHVPILVERLIGKVVTQICGGHGHTVCLTAEGHVYTFGSSVFGQLGNGSNVKSSVPIHVTALTERITIIATNYFHNLAVSSSNKLYMWGSSPQVLRLQAQAQKKARLLQQQHLPSSVTPLSPSKPVTPQVQSTLDINSDISEPLLLSPTSTSAATPVHIMQQESSPTGLTESLKEELPNLNLQLVLNSHDSELSSSLKSNSTDSVDSMSSTRKPVLNSVKCHKFSAENTSIASEVDNKGYVNNQKRPSQSSDEFPVPKRERISEEQVTEMSHSEKCMQKSQLGFLGSEEKQKTFQSSCETDKSHLLLSPGLSQDSSEGSAQAISSSVFSDFESASLDTSSRNMHPPGSSFASRRMDQNLNLKVKPSYPPLTATTAEGYSIAALIVSPTMEFKGLTAGPPPLDNNFASPDVESNNQSSRSEPVDDGQSHLTPQLVDTSLVVGRIVQVSCGCHHSALLTNEGVLYMWGRNLDGQLGNGTRKEIPIPTPLTSAAASATASTKMSSMSKSPSVSGVLSGGENLRLKQVSCGCDFTVAQESAPAGKIWAWGSNSQAQIGACSNYLLSTCTDVCPPLCSIEEPCYGLRTLHYAFQHFHGYYDSTYLLNKCLALENYQGAAKLAALDRHYHLALAYQLKALALASLQYCSNPEEHFENQCPDFSKRAPEKMCGSNRTSTKVSNSAMNANEFSDHSNEDKMRTTCLTDIPDVVNTCKNKNSNPLLVNYKEEFKVHVSDVNCSCIPVEQLGVNRNVENCSANNETKVNENTVTDSKLVGKTIVNTEAVVNVSRKNEDTGPCDEDSDDTTVNKVRRNSLVSSTADSEENVLNIEGPQNCNCKNKIVTRNCKIDLLCSSENKSEANEVLKHGKTPEDKPEVEYSSEICLHINENLKPDLKFPLAQSDTGEMKLELNKEEILKYEESKQKTNLVKPPDHVSSRTQVSMVEETETSSSVSTPESLILSSGHDSEIHAFAVQGGTEQMSEGHSLTSPDCSTSLVSEEQEPVLPQASEQNSQSVGMNFISTNEDGNFENLFVVSPEGDKNNSDKHQREIISSLTPVLNSDAGSISESSVVTKQEDLCEKSGLNSCCVSDGAGLQRNSDANTPAVKNDIMSVANQSGKEGSVNDEDREMSKETDNVAHELRNSKQVYDQENTSAAKLVTSDTLNGTVDAVYELNKAVTSYDCNKMCIDSDEGVEVMGSDGNKFQCRVDLALKSTRSDELDILHLSSSDTEEKMSPSSNMSVSLNTELQASSLSSSTESDVVKTSTITTIDGEETIKASAIHVQGHQNDTGQSLSDRIDLDECRSELNISSGDKDFHLTQNALGNEVYVKSTDTVMDEICDNKFSGNVISAETDLISVNEVNETASSTQQASKVDEHNTSGHLTETRPCKNLVNQAAAVVEYYLSVMEEDSHAMMSRLLQQGFEFWLSHSLPVDHLENLLLKHMSKFFYPLGLLLFCKTGNNGEEKVETQQQAVSMLNHLSTRFCLQLCSNLLNHIDQKKAYPEYMELLAQVTSVQTSPGLNGCCLTAQGPSQSPEQLMEAILEGLGATKGLGGSLGQSCITVQEEVSEACKDLSSETTKLEQLLAFSCGHHYGQSVFHQSVLPELELGLLQLHHPLPNTARVLKGLFCSNSPNLHLACPRCVLSYLQSQTTPPL</sequence>
<feature type="region of interest" description="Disordered" evidence="4">
    <location>
        <begin position="1165"/>
        <end position="1184"/>
    </location>
</feature>
<evidence type="ECO:0000256" key="4">
    <source>
        <dbReference type="SAM" id="MobiDB-lite"/>
    </source>
</evidence>
<dbReference type="Gene3D" id="2.130.10.30">
    <property type="entry name" value="Regulator of chromosome condensation 1/beta-lactamase-inhibitor protein II"/>
    <property type="match status" value="2"/>
</dbReference>
<gene>
    <name evidence="6" type="ORF">Cfor_08941</name>
</gene>
<feature type="domain" description="RCC1-like" evidence="5">
    <location>
        <begin position="903"/>
        <end position="1147"/>
    </location>
</feature>
<dbReference type="InterPro" id="IPR000408">
    <property type="entry name" value="Reg_chr_condens"/>
</dbReference>
<dbReference type="PROSITE" id="PS00626">
    <property type="entry name" value="RCC1_2"/>
    <property type="match status" value="4"/>
</dbReference>
<feature type="compositionally biased region" description="Basic and acidic residues" evidence="4">
    <location>
        <begin position="2420"/>
        <end position="2432"/>
    </location>
</feature>
<dbReference type="InterPro" id="IPR058923">
    <property type="entry name" value="RCC1-like_dom"/>
</dbReference>
<feature type="compositionally biased region" description="Low complexity" evidence="4">
    <location>
        <begin position="1247"/>
        <end position="1265"/>
    </location>
</feature>
<dbReference type="Pfam" id="PF25390">
    <property type="entry name" value="WD40_RLD"/>
    <property type="match status" value="1"/>
</dbReference>
<dbReference type="Pfam" id="PF00415">
    <property type="entry name" value="RCC1"/>
    <property type="match status" value="1"/>
</dbReference>
<feature type="region of interest" description="Disordered" evidence="4">
    <location>
        <begin position="1970"/>
        <end position="2006"/>
    </location>
</feature>
<evidence type="ECO:0000313" key="7">
    <source>
        <dbReference type="Proteomes" id="UP000502823"/>
    </source>
</evidence>
<feature type="repeat" description="RCC1" evidence="3">
    <location>
        <begin position="1086"/>
        <end position="1136"/>
    </location>
</feature>
<feature type="compositionally biased region" description="Polar residues" evidence="4">
    <location>
        <begin position="1166"/>
        <end position="1184"/>
    </location>
</feature>
<proteinExistence type="predicted"/>
<dbReference type="PRINTS" id="PR00633">
    <property type="entry name" value="RCCNDNSATION"/>
</dbReference>
<reference evidence="7" key="1">
    <citation type="submission" date="2020-01" db="EMBL/GenBank/DDBJ databases">
        <title>Draft genome sequence of the Termite Coptotermes fromosanus.</title>
        <authorList>
            <person name="Itakura S."/>
            <person name="Yosikawa Y."/>
            <person name="Umezawa K."/>
        </authorList>
    </citation>
    <scope>NUCLEOTIDE SEQUENCE [LARGE SCALE GENOMIC DNA]</scope>
</reference>
<feature type="compositionally biased region" description="Polar residues" evidence="4">
    <location>
        <begin position="1458"/>
        <end position="1473"/>
    </location>
</feature>
<evidence type="ECO:0000256" key="3">
    <source>
        <dbReference type="PROSITE-ProRule" id="PRU00235"/>
    </source>
</evidence>
<dbReference type="InterPro" id="IPR051553">
    <property type="entry name" value="Ran_GTPase-activating"/>
</dbReference>
<feature type="region of interest" description="Disordered" evidence="4">
    <location>
        <begin position="2411"/>
        <end position="2432"/>
    </location>
</feature>
<dbReference type="InterPro" id="IPR036322">
    <property type="entry name" value="WD40_repeat_dom_sf"/>
</dbReference>
<evidence type="ECO:0000313" key="6">
    <source>
        <dbReference type="EMBL" id="GFG34315.1"/>
    </source>
</evidence>
<evidence type="ECO:0000256" key="2">
    <source>
        <dbReference type="ARBA" id="ARBA00022737"/>
    </source>
</evidence>
<feature type="region of interest" description="Disordered" evidence="4">
    <location>
        <begin position="1247"/>
        <end position="1267"/>
    </location>
</feature>
<evidence type="ECO:0000259" key="5">
    <source>
        <dbReference type="Pfam" id="PF25390"/>
    </source>
</evidence>
<comment type="caution">
    <text evidence="6">The sequence shown here is derived from an EMBL/GenBank/DDBJ whole genome shotgun (WGS) entry which is preliminary data.</text>
</comment>
<evidence type="ECO:0000256" key="1">
    <source>
        <dbReference type="ARBA" id="ARBA00022658"/>
    </source>
</evidence>
<dbReference type="GO" id="GO:0005737">
    <property type="term" value="C:cytoplasm"/>
    <property type="evidence" value="ECO:0007669"/>
    <property type="project" value="TreeGrafter"/>
</dbReference>
<dbReference type="InterPro" id="IPR009091">
    <property type="entry name" value="RCC1/BLIP-II"/>
</dbReference>
<organism evidence="6 7">
    <name type="scientific">Coptotermes formosanus</name>
    <name type="common">Formosan subterranean termite</name>
    <dbReference type="NCBI Taxonomy" id="36987"/>
    <lineage>
        <taxon>Eukaryota</taxon>
        <taxon>Metazoa</taxon>
        <taxon>Ecdysozoa</taxon>
        <taxon>Arthropoda</taxon>
        <taxon>Hexapoda</taxon>
        <taxon>Insecta</taxon>
        <taxon>Pterygota</taxon>
        <taxon>Neoptera</taxon>
        <taxon>Polyneoptera</taxon>
        <taxon>Dictyoptera</taxon>
        <taxon>Blattodea</taxon>
        <taxon>Blattoidea</taxon>
        <taxon>Termitoidae</taxon>
        <taxon>Rhinotermitidae</taxon>
        <taxon>Coptotermes</taxon>
    </lineage>
</organism>
<feature type="repeat" description="RCC1" evidence="3">
    <location>
        <begin position="1514"/>
        <end position="1591"/>
    </location>
</feature>
<dbReference type="EMBL" id="BLKM01000477">
    <property type="protein sequence ID" value="GFG34315.1"/>
    <property type="molecule type" value="Genomic_DNA"/>
</dbReference>
<dbReference type="PANTHER" id="PTHR45982">
    <property type="entry name" value="REGULATOR OF CHROMOSOME CONDENSATION"/>
    <property type="match status" value="1"/>
</dbReference>
<feature type="region of interest" description="Disordered" evidence="4">
    <location>
        <begin position="1289"/>
        <end position="1327"/>
    </location>
</feature>
<keyword evidence="7" id="KW-1185">Reference proteome</keyword>
<feature type="repeat" description="RCC1" evidence="3">
    <location>
        <begin position="1034"/>
        <end position="1085"/>
    </location>
</feature>
<feature type="region of interest" description="Disordered" evidence="4">
    <location>
        <begin position="1449"/>
        <end position="1483"/>
    </location>
</feature>
<accession>A0A6L2PV26</accession>
<dbReference type="GO" id="GO:0005085">
    <property type="term" value="F:guanyl-nucleotide exchange factor activity"/>
    <property type="evidence" value="ECO:0007669"/>
    <property type="project" value="TreeGrafter"/>
</dbReference>
<feature type="compositionally biased region" description="Polar residues" evidence="4">
    <location>
        <begin position="1294"/>
        <end position="1306"/>
    </location>
</feature>
<dbReference type="InParanoid" id="A0A6L2PV26"/>
<dbReference type="SUPFAM" id="SSF50985">
    <property type="entry name" value="RCC1/BLIP-II"/>
    <property type="match status" value="2"/>
</dbReference>
<keyword evidence="2" id="KW-0677">Repeat</keyword>
<feature type="repeat" description="RCC1" evidence="3">
    <location>
        <begin position="928"/>
        <end position="982"/>
    </location>
</feature>
<keyword evidence="1" id="KW-0344">Guanine-nucleotide releasing factor</keyword>
<protein>
    <recommendedName>
        <fullName evidence="5">RCC1-like domain-containing protein</fullName>
    </recommendedName>
</protein>